<proteinExistence type="predicted"/>
<sequence length="655" mass="74956">MLKIGEVVFDKYRVLKLLGKGGMGSVYLAENINVGNLWAIKEINYSAGNPVDLLAEPDILKRLKHPHMPRIIDVIRTDCCIYIVEDYFEGQNLRELLKNRQVCTEANVLKWARQLAEILIYLHNLKPAPIIYRDLKPGNIIIDENNDLKLVDFGIAREYKEGATRSLYGSRGYAAPEQYRGKYDERTDIYGFGATFYHVLTGVKYDPARPVRLKEINKNFSEGIDFIIDKCLKEDPAQRYQSAAELYKDLKFIHKFNIDYKKSRIKQKLVIAGVICSLAAGVFAVKLGIEQRELTNIKLFQQKIDEGISLCAKGQYAEAERAFYEALKYEQDVEVYHNLARMYLRKNEPQRAINLLIDKIQKGEIKEDAASFYLLGSAYFDLMDYANAAWYFQKSIQTNPFSLGENYELAMRDLAVSYGRMGRYDEAREVLKTIEERIGSTSHVTSYVLGEFCLAKKDYHEALRYYNQAQAGDPKNIRYKLSTARLYSLLSAGAQTQHDKEEKLKSAISILKEAEAIDPYNIQVLSDYGKFSFDLGELYQSTGNPACTAMYQQALLAFNKLKDIGIANANTFLNIAIISDKLNNYGAAEKAFKEALRLDEGDSHTNFVYGLFKLKHKEYSEAYKYLQKTVDLNKNSYEASVARAKINELREKGWI</sequence>
<dbReference type="Gene3D" id="1.25.40.10">
    <property type="entry name" value="Tetratricopeptide repeat domain"/>
    <property type="match status" value="3"/>
</dbReference>
<dbReference type="CDD" id="cd14014">
    <property type="entry name" value="STKc_PknB_like"/>
    <property type="match status" value="1"/>
</dbReference>
<keyword evidence="9" id="KW-0131">Cell cycle</keyword>
<keyword evidence="7 15" id="KW-0418">Kinase</keyword>
<comment type="catalytic activity">
    <reaction evidence="11">
        <text>L-seryl-[protein] + ATP = O-phospho-L-seryl-[protein] + ADP + H(+)</text>
        <dbReference type="Rhea" id="RHEA:17989"/>
        <dbReference type="Rhea" id="RHEA-COMP:9863"/>
        <dbReference type="Rhea" id="RHEA-COMP:11604"/>
        <dbReference type="ChEBI" id="CHEBI:15378"/>
        <dbReference type="ChEBI" id="CHEBI:29999"/>
        <dbReference type="ChEBI" id="CHEBI:30616"/>
        <dbReference type="ChEBI" id="CHEBI:83421"/>
        <dbReference type="ChEBI" id="CHEBI:456216"/>
        <dbReference type="EC" id="2.7.11.1"/>
    </reaction>
</comment>
<dbReference type="InterPro" id="IPR011009">
    <property type="entry name" value="Kinase-like_dom_sf"/>
</dbReference>
<comment type="catalytic activity">
    <reaction evidence="10">
        <text>L-threonyl-[protein] + ATP = O-phospho-L-threonyl-[protein] + ADP + H(+)</text>
        <dbReference type="Rhea" id="RHEA:46608"/>
        <dbReference type="Rhea" id="RHEA-COMP:11060"/>
        <dbReference type="Rhea" id="RHEA-COMP:11605"/>
        <dbReference type="ChEBI" id="CHEBI:15378"/>
        <dbReference type="ChEBI" id="CHEBI:30013"/>
        <dbReference type="ChEBI" id="CHEBI:30616"/>
        <dbReference type="ChEBI" id="CHEBI:61977"/>
        <dbReference type="ChEBI" id="CHEBI:456216"/>
        <dbReference type="EC" id="2.7.11.1"/>
    </reaction>
</comment>
<evidence type="ECO:0000313" key="15">
    <source>
        <dbReference type="EMBL" id="MDQ0285172.1"/>
    </source>
</evidence>
<protein>
    <recommendedName>
        <fullName evidence="1">non-specific serine/threonine protein kinase</fullName>
        <ecNumber evidence="1">2.7.11.1</ecNumber>
    </recommendedName>
</protein>
<dbReference type="SMART" id="SM00220">
    <property type="entry name" value="S_TKc"/>
    <property type="match status" value="1"/>
</dbReference>
<dbReference type="PANTHER" id="PTHR24363">
    <property type="entry name" value="SERINE/THREONINE PROTEIN KINASE"/>
    <property type="match status" value="1"/>
</dbReference>
<evidence type="ECO:0000256" key="11">
    <source>
        <dbReference type="ARBA" id="ARBA00048679"/>
    </source>
</evidence>
<dbReference type="Proteomes" id="UP001225644">
    <property type="component" value="Unassembled WGS sequence"/>
</dbReference>
<accession>A0ABU0AYP3</accession>
<evidence type="ECO:0000256" key="13">
    <source>
        <dbReference type="PROSITE-ProRule" id="PRU10141"/>
    </source>
</evidence>
<feature type="repeat" description="TPR" evidence="12">
    <location>
        <begin position="569"/>
        <end position="602"/>
    </location>
</feature>
<feature type="repeat" description="TPR" evidence="12">
    <location>
        <begin position="603"/>
        <end position="636"/>
    </location>
</feature>
<feature type="domain" description="Protein kinase" evidence="14">
    <location>
        <begin position="12"/>
        <end position="257"/>
    </location>
</feature>
<dbReference type="RefSeq" id="WP_307399125.1">
    <property type="nucleotide sequence ID" value="NZ_JAUSUX010000001.1"/>
</dbReference>
<dbReference type="Gene3D" id="1.10.510.10">
    <property type="entry name" value="Transferase(Phosphotransferase) domain 1"/>
    <property type="match status" value="1"/>
</dbReference>
<dbReference type="InterPro" id="IPR011990">
    <property type="entry name" value="TPR-like_helical_dom_sf"/>
</dbReference>
<dbReference type="InterPro" id="IPR008271">
    <property type="entry name" value="Ser/Thr_kinase_AS"/>
</dbReference>
<dbReference type="SUPFAM" id="SSF56112">
    <property type="entry name" value="Protein kinase-like (PK-like)"/>
    <property type="match status" value="1"/>
</dbReference>
<evidence type="ECO:0000256" key="6">
    <source>
        <dbReference type="ARBA" id="ARBA00022776"/>
    </source>
</evidence>
<evidence type="ECO:0000259" key="14">
    <source>
        <dbReference type="PROSITE" id="PS50011"/>
    </source>
</evidence>
<keyword evidence="3" id="KW-0132">Cell division</keyword>
<dbReference type="InterPro" id="IPR019734">
    <property type="entry name" value="TPR_rpt"/>
</dbReference>
<dbReference type="GO" id="GO:0004674">
    <property type="term" value="F:protein serine/threonine kinase activity"/>
    <property type="evidence" value="ECO:0007669"/>
    <property type="project" value="UniProtKB-EC"/>
</dbReference>
<comment type="caution">
    <text evidence="15">The sequence shown here is derived from an EMBL/GenBank/DDBJ whole genome shotgun (WGS) entry which is preliminary data.</text>
</comment>
<evidence type="ECO:0000256" key="2">
    <source>
        <dbReference type="ARBA" id="ARBA00022527"/>
    </source>
</evidence>
<evidence type="ECO:0000256" key="10">
    <source>
        <dbReference type="ARBA" id="ARBA00047899"/>
    </source>
</evidence>
<reference evidence="15 16" key="1">
    <citation type="submission" date="2023-07" db="EMBL/GenBank/DDBJ databases">
        <title>Genomic Encyclopedia of Type Strains, Phase IV (KMG-IV): sequencing the most valuable type-strain genomes for metagenomic binning, comparative biology and taxonomic classification.</title>
        <authorList>
            <person name="Goeker M."/>
        </authorList>
    </citation>
    <scope>NUCLEOTIDE SEQUENCE [LARGE SCALE GENOMIC DNA]</scope>
    <source>
        <strain evidence="15 16">DSM 12396</strain>
    </source>
</reference>
<evidence type="ECO:0000256" key="7">
    <source>
        <dbReference type="ARBA" id="ARBA00022777"/>
    </source>
</evidence>
<feature type="repeat" description="TPR" evidence="12">
    <location>
        <begin position="443"/>
        <end position="476"/>
    </location>
</feature>
<dbReference type="SUPFAM" id="SSF48452">
    <property type="entry name" value="TPR-like"/>
    <property type="match status" value="2"/>
</dbReference>
<gene>
    <name evidence="15" type="ORF">J2Z49_000262</name>
</gene>
<dbReference type="PROSITE" id="PS50005">
    <property type="entry name" value="TPR"/>
    <property type="match status" value="4"/>
</dbReference>
<keyword evidence="8 13" id="KW-0067">ATP-binding</keyword>
<evidence type="ECO:0000256" key="4">
    <source>
        <dbReference type="ARBA" id="ARBA00022679"/>
    </source>
</evidence>
<dbReference type="EC" id="2.7.11.1" evidence="1"/>
<dbReference type="PROSITE" id="PS00107">
    <property type="entry name" value="PROTEIN_KINASE_ATP"/>
    <property type="match status" value="1"/>
</dbReference>
<dbReference type="SMART" id="SM00028">
    <property type="entry name" value="TPR"/>
    <property type="match status" value="6"/>
</dbReference>
<evidence type="ECO:0000256" key="9">
    <source>
        <dbReference type="ARBA" id="ARBA00023306"/>
    </source>
</evidence>
<keyword evidence="16" id="KW-1185">Reference proteome</keyword>
<keyword evidence="2" id="KW-0723">Serine/threonine-protein kinase</keyword>
<dbReference type="InterPro" id="IPR017441">
    <property type="entry name" value="Protein_kinase_ATP_BS"/>
</dbReference>
<keyword evidence="6" id="KW-0498">Mitosis</keyword>
<organism evidence="15 16">
    <name type="scientific">Desulfofundulus luciae</name>
    <dbReference type="NCBI Taxonomy" id="74702"/>
    <lineage>
        <taxon>Bacteria</taxon>
        <taxon>Bacillati</taxon>
        <taxon>Bacillota</taxon>
        <taxon>Clostridia</taxon>
        <taxon>Eubacteriales</taxon>
        <taxon>Peptococcaceae</taxon>
        <taxon>Desulfofundulus</taxon>
    </lineage>
</organism>
<evidence type="ECO:0000256" key="12">
    <source>
        <dbReference type="PROSITE-ProRule" id="PRU00339"/>
    </source>
</evidence>
<evidence type="ECO:0000313" key="16">
    <source>
        <dbReference type="Proteomes" id="UP001225644"/>
    </source>
</evidence>
<dbReference type="PANTHER" id="PTHR24363:SF0">
    <property type="entry name" value="SERINE_THREONINE KINASE LIKE DOMAIN CONTAINING 1"/>
    <property type="match status" value="1"/>
</dbReference>
<dbReference type="Pfam" id="PF04049">
    <property type="entry name" value="ANAPC8"/>
    <property type="match status" value="1"/>
</dbReference>
<dbReference type="EMBL" id="JAUSUX010000001">
    <property type="protein sequence ID" value="MDQ0285172.1"/>
    <property type="molecule type" value="Genomic_DNA"/>
</dbReference>
<evidence type="ECO:0000256" key="5">
    <source>
        <dbReference type="ARBA" id="ARBA00022741"/>
    </source>
</evidence>
<evidence type="ECO:0000256" key="1">
    <source>
        <dbReference type="ARBA" id="ARBA00012513"/>
    </source>
</evidence>
<keyword evidence="5 13" id="KW-0547">Nucleotide-binding</keyword>
<dbReference type="InterPro" id="IPR000719">
    <property type="entry name" value="Prot_kinase_dom"/>
</dbReference>
<evidence type="ECO:0000256" key="3">
    <source>
        <dbReference type="ARBA" id="ARBA00022618"/>
    </source>
</evidence>
<feature type="binding site" evidence="13">
    <location>
        <position position="41"/>
    </location>
    <ligand>
        <name>ATP</name>
        <dbReference type="ChEBI" id="CHEBI:30616"/>
    </ligand>
</feature>
<dbReference type="PROSITE" id="PS50011">
    <property type="entry name" value="PROTEIN_KINASE_DOM"/>
    <property type="match status" value="1"/>
</dbReference>
<evidence type="ECO:0000256" key="8">
    <source>
        <dbReference type="ARBA" id="ARBA00022840"/>
    </source>
</evidence>
<feature type="repeat" description="TPR" evidence="12">
    <location>
        <begin position="369"/>
        <end position="402"/>
    </location>
</feature>
<keyword evidence="12" id="KW-0802">TPR repeat</keyword>
<dbReference type="PROSITE" id="PS00108">
    <property type="entry name" value="PROTEIN_KINASE_ST"/>
    <property type="match status" value="1"/>
</dbReference>
<dbReference type="Pfam" id="PF00069">
    <property type="entry name" value="Pkinase"/>
    <property type="match status" value="1"/>
</dbReference>
<dbReference type="InterPro" id="IPR007192">
    <property type="entry name" value="APC8"/>
</dbReference>
<keyword evidence="4 15" id="KW-0808">Transferase</keyword>
<name>A0ABU0AYP3_9FIRM</name>